<dbReference type="Proteomes" id="UP000000539">
    <property type="component" value="Chromosome 25"/>
</dbReference>
<dbReference type="GO" id="GO:0090559">
    <property type="term" value="P:regulation of membrane permeability"/>
    <property type="evidence" value="ECO:0000318"/>
    <property type="project" value="GO_Central"/>
</dbReference>
<comment type="subcellular location">
    <subcellularLocation>
        <location evidence="2">Cell junction</location>
        <location evidence="2">Tight junction</location>
    </subcellularLocation>
    <subcellularLocation>
        <location evidence="1">Cell membrane</location>
        <topology evidence="1">Single-pass type I membrane protein</topology>
    </subcellularLocation>
</comment>
<proteinExistence type="evidence at protein level"/>
<evidence type="ECO:0000256" key="19">
    <source>
        <dbReference type="SAM" id="MobiDB-lite"/>
    </source>
</evidence>
<dbReference type="GO" id="GO:0090557">
    <property type="term" value="P:establishment of endothelial intestinal barrier"/>
    <property type="evidence" value="ECO:0000318"/>
    <property type="project" value="GO_Central"/>
</dbReference>
<dbReference type="SUPFAM" id="SSF48726">
    <property type="entry name" value="Immunoglobulin"/>
    <property type="match status" value="2"/>
</dbReference>
<dbReference type="InterPro" id="IPR003598">
    <property type="entry name" value="Ig_sub2"/>
</dbReference>
<keyword evidence="8" id="KW-0812">Transmembrane</keyword>
<dbReference type="SMART" id="SM00406">
    <property type="entry name" value="IGv"/>
    <property type="match status" value="1"/>
</dbReference>
<keyword evidence="7" id="KW-0597">Phosphoprotein</keyword>
<evidence type="ECO:0000256" key="14">
    <source>
        <dbReference type="ARBA" id="ARBA00023157"/>
    </source>
</evidence>
<dbReference type="SMART" id="SM00408">
    <property type="entry name" value="IGc2"/>
    <property type="match status" value="2"/>
</dbReference>
<comment type="subunit">
    <text evidence="18">Interacts with the ninth PDZ domain of MPDZ. Interacts with the first PDZ domain of PARD3. The association between PARD3 and PARD6B probably disrupts this interaction. Interacts with ITGAL (via I-domain). Interacts with CD151.</text>
</comment>
<keyword evidence="12" id="KW-1133">Transmembrane helix</keyword>
<dbReference type="Gene3D" id="2.60.40.10">
    <property type="entry name" value="Immunoglobulins"/>
    <property type="match status" value="2"/>
</dbReference>
<dbReference type="InterPro" id="IPR013783">
    <property type="entry name" value="Ig-like_fold"/>
</dbReference>
<evidence type="ECO:0000256" key="7">
    <source>
        <dbReference type="ARBA" id="ARBA00022553"/>
    </source>
</evidence>
<evidence type="ECO:0000256" key="15">
    <source>
        <dbReference type="ARBA" id="ARBA00023180"/>
    </source>
</evidence>
<keyword evidence="9" id="KW-0732">Signal</keyword>
<feature type="compositionally biased region" description="Pro residues" evidence="19">
    <location>
        <begin position="273"/>
        <end position="302"/>
    </location>
</feature>
<evidence type="ECO:0000256" key="5">
    <source>
        <dbReference type="ARBA" id="ARBA00022427"/>
    </source>
</evidence>
<evidence type="ECO:0000313" key="21">
    <source>
        <dbReference type="Ensembl" id="ENSGALP00010042400.1"/>
    </source>
</evidence>
<dbReference type="GO" id="GO:0007155">
    <property type="term" value="P:cell adhesion"/>
    <property type="evidence" value="ECO:0007669"/>
    <property type="project" value="InterPro"/>
</dbReference>
<keyword evidence="16" id="KW-0393">Immunoglobulin domain</keyword>
<evidence type="ECO:0000256" key="13">
    <source>
        <dbReference type="ARBA" id="ARBA00023136"/>
    </source>
</evidence>
<dbReference type="InterPro" id="IPR007110">
    <property type="entry name" value="Ig-like_dom"/>
</dbReference>
<evidence type="ECO:0000259" key="20">
    <source>
        <dbReference type="PROSITE" id="PS50835"/>
    </source>
</evidence>
<evidence type="ECO:0000256" key="18">
    <source>
        <dbReference type="ARBA" id="ARBA00046718"/>
    </source>
</evidence>
<dbReference type="Pfam" id="PF07686">
    <property type="entry name" value="V-set"/>
    <property type="match status" value="1"/>
</dbReference>
<keyword evidence="10" id="KW-0677">Repeat</keyword>
<evidence type="ECO:0000256" key="16">
    <source>
        <dbReference type="ARBA" id="ARBA00023319"/>
    </source>
</evidence>
<dbReference type="SMART" id="SM00409">
    <property type="entry name" value="IG"/>
    <property type="match status" value="1"/>
</dbReference>
<dbReference type="InterPro" id="IPR036179">
    <property type="entry name" value="Ig-like_dom_sf"/>
</dbReference>
<evidence type="ECO:0000256" key="2">
    <source>
        <dbReference type="ARBA" id="ARBA00004435"/>
    </source>
</evidence>
<evidence type="ECO:0000256" key="9">
    <source>
        <dbReference type="ARBA" id="ARBA00022729"/>
    </source>
</evidence>
<dbReference type="GlyGen" id="A0A8V1AKK7">
    <property type="glycosylation" value="2 sites"/>
</dbReference>
<evidence type="ECO:0000256" key="11">
    <source>
        <dbReference type="ARBA" id="ARBA00022949"/>
    </source>
</evidence>
<sequence>IPGVGGARGALGALGALGPTAAYRASRPRLHGNAVSPPGRCTQDAERSHWSKVTALPLIGRRAPPSAHLCRSRPLFQPIAVSLVGAQVTSETKEVPENQPVDIPCSAYRSSWTDIRIEWKFQKGSSLVLFYYGGELTDPYKNRVRFSVTSIHFTAVTREDTGKYICEVVGGGSQIAKSEVNLIVQVPPSKPTAHVPSSATIGRTAVLRCSESEGSPPPTFRWYRDSMLIPADPRSSLSFRNSSYTLDSTTGELVSGGEPVAPLGASTPTPGAFHPPPMGAFPPPLPGAFPPPHGYLPPPQPLGPSHSHPWGPSAPPPPLEPSTIHPWVPSPLTYGCLP</sequence>
<keyword evidence="14" id="KW-1015">Disulfide bond</keyword>
<evidence type="ECO:0007829" key="23">
    <source>
        <dbReference type="PeptideAtlas" id="A0A8V1AKK7"/>
    </source>
</evidence>
<dbReference type="FunCoup" id="A0A8V1AKK7">
    <property type="interactions" value="121"/>
</dbReference>
<feature type="region of interest" description="Disordered" evidence="19">
    <location>
        <begin position="247"/>
        <end position="322"/>
    </location>
</feature>
<dbReference type="InterPro" id="IPR003599">
    <property type="entry name" value="Ig_sub"/>
</dbReference>
<dbReference type="Ensembl" id="ENSGALT00010068958.1">
    <property type="protein sequence ID" value="ENSGALP00010042400.1"/>
    <property type="gene ID" value="ENSGALG00010028480.1"/>
</dbReference>
<evidence type="ECO:0000313" key="22">
    <source>
        <dbReference type="Proteomes" id="UP000000539"/>
    </source>
</evidence>
<keyword evidence="22" id="KW-1185">Reference proteome</keyword>
<evidence type="ECO:0000256" key="4">
    <source>
        <dbReference type="ARBA" id="ARBA00016608"/>
    </source>
</evidence>
<dbReference type="GeneTree" id="ENSGT00940000159186"/>
<feature type="domain" description="Ig-like" evidence="20">
    <location>
        <begin position="78"/>
        <end position="183"/>
    </location>
</feature>
<evidence type="ECO:0000256" key="1">
    <source>
        <dbReference type="ARBA" id="ARBA00004251"/>
    </source>
</evidence>
<reference evidence="21" key="2">
    <citation type="submission" date="2025-08" db="UniProtKB">
        <authorList>
            <consortium name="Ensembl"/>
        </authorList>
    </citation>
    <scope>IDENTIFICATION</scope>
    <source>
        <strain evidence="21">broiler</strain>
    </source>
</reference>
<organism evidence="21 22">
    <name type="scientific">Gallus gallus</name>
    <name type="common">Chicken</name>
    <dbReference type="NCBI Taxonomy" id="9031"/>
    <lineage>
        <taxon>Eukaryota</taxon>
        <taxon>Metazoa</taxon>
        <taxon>Chordata</taxon>
        <taxon>Craniata</taxon>
        <taxon>Vertebrata</taxon>
        <taxon>Euteleostomi</taxon>
        <taxon>Archelosauria</taxon>
        <taxon>Archosauria</taxon>
        <taxon>Dinosauria</taxon>
        <taxon>Saurischia</taxon>
        <taxon>Theropoda</taxon>
        <taxon>Coelurosauria</taxon>
        <taxon>Aves</taxon>
        <taxon>Neognathae</taxon>
        <taxon>Galloanserae</taxon>
        <taxon>Galliformes</taxon>
        <taxon>Phasianidae</taxon>
        <taxon>Phasianinae</taxon>
        <taxon>Gallus</taxon>
    </lineage>
</organism>
<dbReference type="PANTHER" id="PTHR45113:SF1">
    <property type="entry name" value="JUNCTIONAL ADHESION MOLECULE A"/>
    <property type="match status" value="1"/>
</dbReference>
<dbReference type="GO" id="GO:0050892">
    <property type="term" value="P:intestinal absorption"/>
    <property type="evidence" value="ECO:0000318"/>
    <property type="project" value="GO_Central"/>
</dbReference>
<dbReference type="InterPro" id="IPR042456">
    <property type="entry name" value="F11R"/>
</dbReference>
<comment type="similarity">
    <text evidence="3">Belongs to the immunoglobulin superfamily.</text>
</comment>
<protein>
    <recommendedName>
        <fullName evidence="4">Junctional adhesion molecule A</fullName>
    </recommendedName>
    <alternativeName>
        <fullName evidence="17">Junctional adhesion molecule 1</fullName>
    </alternativeName>
</protein>
<evidence type="ECO:0000256" key="8">
    <source>
        <dbReference type="ARBA" id="ARBA00022692"/>
    </source>
</evidence>
<dbReference type="PROSITE" id="PS50835">
    <property type="entry name" value="IG_LIKE"/>
    <property type="match status" value="2"/>
</dbReference>
<keyword evidence="13" id="KW-0472">Membrane</keyword>
<dbReference type="GO" id="GO:0005923">
    <property type="term" value="C:bicellular tight junction"/>
    <property type="evidence" value="ECO:0000318"/>
    <property type="project" value="GO_Central"/>
</dbReference>
<keyword evidence="23" id="KW-1267">Proteomics identification</keyword>
<feature type="domain" description="Ig-like" evidence="20">
    <location>
        <begin position="187"/>
        <end position="253"/>
    </location>
</feature>
<accession>A0A8V1AKK7</accession>
<dbReference type="GO" id="GO:0005886">
    <property type="term" value="C:plasma membrane"/>
    <property type="evidence" value="ECO:0007669"/>
    <property type="project" value="UniProtKB-SubCell"/>
</dbReference>
<keyword evidence="11" id="KW-0965">Cell junction</keyword>
<keyword evidence="15" id="KW-0325">Glycoprotein</keyword>
<dbReference type="InterPro" id="IPR013106">
    <property type="entry name" value="Ig_V-set"/>
</dbReference>
<dbReference type="AlphaFoldDB" id="A0A8V1AKK7"/>
<reference evidence="21" key="3">
    <citation type="submission" date="2025-09" db="UniProtKB">
        <authorList>
            <consortium name="Ensembl"/>
        </authorList>
    </citation>
    <scope>IDENTIFICATION</scope>
    <source>
        <strain evidence="21">broiler</strain>
    </source>
</reference>
<evidence type="ECO:0000256" key="12">
    <source>
        <dbReference type="ARBA" id="ARBA00022989"/>
    </source>
</evidence>
<evidence type="ECO:0000256" key="10">
    <source>
        <dbReference type="ARBA" id="ARBA00022737"/>
    </source>
</evidence>
<name>A0A8V1AKK7_CHICK</name>
<keyword evidence="6" id="KW-1003">Cell membrane</keyword>
<evidence type="ECO:0000256" key="3">
    <source>
        <dbReference type="ARBA" id="ARBA00008637"/>
    </source>
</evidence>
<reference evidence="21" key="1">
    <citation type="submission" date="2020-11" db="EMBL/GenBank/DDBJ databases">
        <title>Gallus gallus (Chicken) genome, bGalGal1, GRCg7b, maternal haplotype autosomes + Z &amp; W.</title>
        <authorList>
            <person name="Warren W."/>
            <person name="Formenti G."/>
            <person name="Fedrigo O."/>
            <person name="Haase B."/>
            <person name="Mountcastle J."/>
            <person name="Balacco J."/>
            <person name="Tracey A."/>
            <person name="Schneider V."/>
            <person name="Okimoto R."/>
            <person name="Cheng H."/>
            <person name="Hawken R."/>
            <person name="Howe K."/>
            <person name="Jarvis E.D."/>
        </authorList>
    </citation>
    <scope>NUCLEOTIDE SEQUENCE [LARGE SCALE GENOMIC DNA]</scope>
    <source>
        <strain evidence="21">Broiler</strain>
    </source>
</reference>
<evidence type="ECO:0000256" key="6">
    <source>
        <dbReference type="ARBA" id="ARBA00022475"/>
    </source>
</evidence>
<dbReference type="PANTHER" id="PTHR45113">
    <property type="entry name" value="JUNCTIONAL ADHESION MOLECULE A"/>
    <property type="match status" value="1"/>
</dbReference>
<keyword evidence="5" id="KW-0796">Tight junction</keyword>
<evidence type="ECO:0000256" key="17">
    <source>
        <dbReference type="ARBA" id="ARBA00030590"/>
    </source>
</evidence>